<organism evidence="2 3">
    <name type="scientific">Streptomyces lacrimifluminis</name>
    <dbReference type="NCBI Taxonomy" id="1500077"/>
    <lineage>
        <taxon>Bacteria</taxon>
        <taxon>Bacillati</taxon>
        <taxon>Actinomycetota</taxon>
        <taxon>Actinomycetes</taxon>
        <taxon>Kitasatosporales</taxon>
        <taxon>Streptomycetaceae</taxon>
        <taxon>Streptomyces</taxon>
    </lineage>
</organism>
<evidence type="ECO:0000256" key="1">
    <source>
        <dbReference type="SAM" id="SignalP"/>
    </source>
</evidence>
<keyword evidence="1" id="KW-0732">Signal</keyword>
<proteinExistence type="predicted"/>
<reference evidence="2" key="1">
    <citation type="journal article" date="2014" name="Int. J. Syst. Evol. Microbiol.">
        <title>Complete genome sequence of Corynebacterium casei LMG S-19264T (=DSM 44701T), isolated from a smear-ripened cheese.</title>
        <authorList>
            <consortium name="US DOE Joint Genome Institute (JGI-PGF)"/>
            <person name="Walter F."/>
            <person name="Albersmeier A."/>
            <person name="Kalinowski J."/>
            <person name="Ruckert C."/>
        </authorList>
    </citation>
    <scope>NUCLEOTIDE SEQUENCE</scope>
    <source>
        <strain evidence="2">CGMCC 4.7272</strain>
    </source>
</reference>
<dbReference type="AlphaFoldDB" id="A0A917NR58"/>
<reference evidence="2" key="2">
    <citation type="submission" date="2020-09" db="EMBL/GenBank/DDBJ databases">
        <authorList>
            <person name="Sun Q."/>
            <person name="Zhou Y."/>
        </authorList>
    </citation>
    <scope>NUCLEOTIDE SEQUENCE</scope>
    <source>
        <strain evidence="2">CGMCC 4.7272</strain>
    </source>
</reference>
<keyword evidence="3" id="KW-1185">Reference proteome</keyword>
<feature type="chain" id="PRO_5037885629" description="Lipoprotein" evidence="1">
    <location>
        <begin position="23"/>
        <end position="307"/>
    </location>
</feature>
<dbReference type="Proteomes" id="UP000625682">
    <property type="component" value="Unassembled WGS sequence"/>
</dbReference>
<feature type="signal peptide" evidence="1">
    <location>
        <begin position="1"/>
        <end position="22"/>
    </location>
</feature>
<evidence type="ECO:0008006" key="4">
    <source>
        <dbReference type="Google" id="ProtNLM"/>
    </source>
</evidence>
<dbReference type="EMBL" id="BMMU01000004">
    <property type="protein sequence ID" value="GGJ21984.1"/>
    <property type="molecule type" value="Genomic_DNA"/>
</dbReference>
<evidence type="ECO:0000313" key="3">
    <source>
        <dbReference type="Proteomes" id="UP000625682"/>
    </source>
</evidence>
<comment type="caution">
    <text evidence="2">The sequence shown here is derived from an EMBL/GenBank/DDBJ whole genome shotgun (WGS) entry which is preliminary data.</text>
</comment>
<gene>
    <name evidence="2" type="ORF">GCM10012282_18130</name>
</gene>
<sequence length="307" mass="32720">MHTNTTRTTTRLALVLTTALFAAGCGSEKAGGIGITHPRDQDTLSPSAVRAKQVADAWDGSEAAEAWRKGYFPMGEASQPPGGGFHSEDDKTAYTTQSYVLRGELPTTAPEEGTAKWEGGGSLTRPLMDARQAYTALDHFESSDVPHLTVTEATLGEMTIATSRGPATVPAWLFTLDGYDEPLKRVALRPSKLPKSPIGEAGESPTELTQISQLVEVSGDGRTVTVLADHGACEDGPRVKAWETNGSVVLSATVAHVEQDLPCIASMASKKVAVELEQPLGDRVLLNAFMGRPVPYGEWEWGSPSWS</sequence>
<dbReference type="PROSITE" id="PS51257">
    <property type="entry name" value="PROKAR_LIPOPROTEIN"/>
    <property type="match status" value="1"/>
</dbReference>
<dbReference type="RefSeq" id="WP_189146743.1">
    <property type="nucleotide sequence ID" value="NZ_BAABER010000001.1"/>
</dbReference>
<name>A0A917NR58_9ACTN</name>
<protein>
    <recommendedName>
        <fullName evidence="4">Lipoprotein</fullName>
    </recommendedName>
</protein>
<evidence type="ECO:0000313" key="2">
    <source>
        <dbReference type="EMBL" id="GGJ21984.1"/>
    </source>
</evidence>
<accession>A0A917NR58</accession>